<dbReference type="AlphaFoldDB" id="A0A1U7N3Y6"/>
<reference evidence="2 3" key="1">
    <citation type="submission" date="2016-10" db="EMBL/GenBank/DDBJ databases">
        <title>Comparative genomics uncovers the prolific and rare metabolic potential of the cyanobacterial genus Moorea.</title>
        <authorList>
            <person name="Leao T."/>
            <person name="Castelao G."/>
            <person name="Korobeynikov A."/>
            <person name="Monroe E.A."/>
            <person name="Podell S."/>
            <person name="Glukhov E."/>
            <person name="Allen E."/>
            <person name="Gerwick W.H."/>
            <person name="Gerwick L."/>
        </authorList>
    </citation>
    <scope>NUCLEOTIDE SEQUENCE [LARGE SCALE GENOMIC DNA]</scope>
    <source>
        <strain evidence="2 3">PNG5-198</strain>
    </source>
</reference>
<feature type="domain" description="Methyltransferase" evidence="1">
    <location>
        <begin position="60"/>
        <end position="157"/>
    </location>
</feature>
<evidence type="ECO:0000313" key="2">
    <source>
        <dbReference type="EMBL" id="OLT60636.1"/>
    </source>
</evidence>
<evidence type="ECO:0000259" key="1">
    <source>
        <dbReference type="Pfam" id="PF13649"/>
    </source>
</evidence>
<evidence type="ECO:0000313" key="3">
    <source>
        <dbReference type="Proteomes" id="UP000186657"/>
    </source>
</evidence>
<keyword evidence="3" id="KW-1185">Reference proteome</keyword>
<protein>
    <recommendedName>
        <fullName evidence="1">Methyltransferase domain-containing protein</fullName>
    </recommendedName>
</protein>
<dbReference type="Gene3D" id="3.40.50.150">
    <property type="entry name" value="Vaccinia Virus protein VP39"/>
    <property type="match status" value="1"/>
</dbReference>
<comment type="caution">
    <text evidence="2">The sequence shown here is derived from an EMBL/GenBank/DDBJ whole genome shotgun (WGS) entry which is preliminary data.</text>
</comment>
<gene>
    <name evidence="2" type="ORF">BJP37_18090</name>
</gene>
<organism evidence="2 3">
    <name type="scientific">Moorena bouillonii PNG</name>
    <dbReference type="NCBI Taxonomy" id="568701"/>
    <lineage>
        <taxon>Bacteria</taxon>
        <taxon>Bacillati</taxon>
        <taxon>Cyanobacteriota</taxon>
        <taxon>Cyanophyceae</taxon>
        <taxon>Coleofasciculales</taxon>
        <taxon>Coleofasciculaceae</taxon>
        <taxon>Moorena</taxon>
    </lineage>
</organism>
<dbReference type="SUPFAM" id="SSF53335">
    <property type="entry name" value="S-adenosyl-L-methionine-dependent methyltransferases"/>
    <property type="match status" value="1"/>
</dbReference>
<sequence length="306" mass="34956">MKVTPEQIKSVYDQSNAVQHYLSKSRRDGVKVDWEEPFSRSVFKQAIAPVSKNKGEKLRVVDVGSGTGDGYVLLSTLLLKDPELSGRYELEYLGVDISTQMVETAINLYGNHSNVGFECADIRTSKLARPFDLYLSCGVPYSHLTHKELDQALKMIVTNVCENRSRCAVIVDVLGRYSIEWTPQWQNSRWNYSMSFFQSEGDKDPTWMSFYSHEHLQEIMQQAANAVGCPVEKFQFFDRSIMVGRHTSTRQFNPGLPKYRDLVNSLLSPSQQTDLSQLIFRVELGAAPEHILDFFRKFSRACLQTQ</sequence>
<dbReference type="CDD" id="cd02440">
    <property type="entry name" value="AdoMet_MTases"/>
    <property type="match status" value="1"/>
</dbReference>
<dbReference type="InterPro" id="IPR041698">
    <property type="entry name" value="Methyltransf_25"/>
</dbReference>
<dbReference type="EMBL" id="MKZS01000001">
    <property type="protein sequence ID" value="OLT60636.1"/>
    <property type="molecule type" value="Genomic_DNA"/>
</dbReference>
<dbReference type="InterPro" id="IPR029063">
    <property type="entry name" value="SAM-dependent_MTases_sf"/>
</dbReference>
<dbReference type="Proteomes" id="UP000186657">
    <property type="component" value="Unassembled WGS sequence"/>
</dbReference>
<accession>A0A1U7N3Y6</accession>
<proteinExistence type="predicted"/>
<dbReference type="RefSeq" id="WP_075901048.1">
    <property type="nucleotide sequence ID" value="NZ_MKZS01000001.1"/>
</dbReference>
<dbReference type="Pfam" id="PF13649">
    <property type="entry name" value="Methyltransf_25"/>
    <property type="match status" value="1"/>
</dbReference>
<name>A0A1U7N3Y6_9CYAN</name>